<evidence type="ECO:0000313" key="4">
    <source>
        <dbReference type="Proteomes" id="UP001390339"/>
    </source>
</evidence>
<dbReference type="InterPro" id="IPR036188">
    <property type="entry name" value="FAD/NAD-bd_sf"/>
</dbReference>
<name>A0ABR2IW77_9PEZI</name>
<feature type="signal peptide" evidence="1">
    <location>
        <begin position="1"/>
        <end position="18"/>
    </location>
</feature>
<dbReference type="Gene3D" id="3.50.50.60">
    <property type="entry name" value="FAD/NAD(P)-binding domain"/>
    <property type="match status" value="1"/>
</dbReference>
<reference evidence="3 4" key="1">
    <citation type="journal article" date="2024" name="IMA Fungus">
        <title>Apiospora arundinis, a panoply of carbohydrate-active enzymes and secondary metabolites.</title>
        <authorList>
            <person name="Sorensen T."/>
            <person name="Petersen C."/>
            <person name="Muurmann A.T."/>
            <person name="Christiansen J.V."/>
            <person name="Brundto M.L."/>
            <person name="Overgaard C.K."/>
            <person name="Boysen A.T."/>
            <person name="Wollenberg R.D."/>
            <person name="Larsen T.O."/>
            <person name="Sorensen J.L."/>
            <person name="Nielsen K.L."/>
            <person name="Sondergaard T.E."/>
        </authorList>
    </citation>
    <scope>NUCLEOTIDE SEQUENCE [LARGE SCALE GENOMIC DNA]</scope>
    <source>
        <strain evidence="3 4">AAU 773</strain>
    </source>
</reference>
<organism evidence="3 4">
    <name type="scientific">Apiospora arundinis</name>
    <dbReference type="NCBI Taxonomy" id="335852"/>
    <lineage>
        <taxon>Eukaryota</taxon>
        <taxon>Fungi</taxon>
        <taxon>Dikarya</taxon>
        <taxon>Ascomycota</taxon>
        <taxon>Pezizomycotina</taxon>
        <taxon>Sordariomycetes</taxon>
        <taxon>Xylariomycetidae</taxon>
        <taxon>Amphisphaeriales</taxon>
        <taxon>Apiosporaceae</taxon>
        <taxon>Apiospora</taxon>
    </lineage>
</organism>
<keyword evidence="4" id="KW-1185">Reference proteome</keyword>
<dbReference type="SUPFAM" id="SSF51905">
    <property type="entry name" value="FAD/NAD(P)-binding domain"/>
    <property type="match status" value="1"/>
</dbReference>
<proteinExistence type="predicted"/>
<sequence length="529" mass="57484">MHLSVFYASAALVPLVLGQKDPGYPVKNPSISFWQLPAHPDVADHQSEKLPESADVVIIGSGVAGTSVAWHLLMEHKNNSTTKMPKVAMLEARQACSGATGRNGGHIRPSTYEDYEVNKQFTTKEEAAKIAKLRVHHVDALIRAANKLPEAARKASSVREVDSLDVFFEEDKWARALEQYETLKKEIPEIAAEFGRLDREEARRISLMPNAVGALSGTGKVAGAIWGYRFITNSLKMLLDTYPSLSLDTNTTAMEVKALKGSTHNFEVTTSRGSILTNHVVHASNSWAPHFVPILGNTLGGGILATSAQLGGAGLPKAGEWPAYQNVSLPGGRAWSIFANGGLDYIVQNPEFGEYIVGGGAGISQTDKASDLSPYDDSGFPARPLAAYLNGALSSYFGYDNWGAERTDYPTNLHKDIYQGRTKRTWTGIEGFTADQLPLVGPLSTQQTQRAVANPAAGKEWVTAGYNGEGMTYAWLSGKALSQMLQSHQANKTTDEALFEWFPKAFLPSDARLQKQNTTATRRSITRRG</sequence>
<evidence type="ECO:0000313" key="3">
    <source>
        <dbReference type="EMBL" id="KAK8869076.1"/>
    </source>
</evidence>
<feature type="chain" id="PRO_5045712846" evidence="1">
    <location>
        <begin position="19"/>
        <end position="529"/>
    </location>
</feature>
<dbReference type="PANTHER" id="PTHR13847:SF213">
    <property type="entry name" value="DEPENDENT OXIDOREDUCTASE, PUTATIVE-RELATED"/>
    <property type="match status" value="1"/>
</dbReference>
<accession>A0ABR2IW77</accession>
<dbReference type="InterPro" id="IPR006076">
    <property type="entry name" value="FAD-dep_OxRdtase"/>
</dbReference>
<dbReference type="EMBL" id="JAPCWZ010000004">
    <property type="protein sequence ID" value="KAK8869076.1"/>
    <property type="molecule type" value="Genomic_DNA"/>
</dbReference>
<evidence type="ECO:0000259" key="2">
    <source>
        <dbReference type="Pfam" id="PF01266"/>
    </source>
</evidence>
<evidence type="ECO:0000256" key="1">
    <source>
        <dbReference type="SAM" id="SignalP"/>
    </source>
</evidence>
<keyword evidence="1" id="KW-0732">Signal</keyword>
<feature type="domain" description="FAD dependent oxidoreductase" evidence="2">
    <location>
        <begin position="55"/>
        <end position="484"/>
    </location>
</feature>
<dbReference type="PANTHER" id="PTHR13847">
    <property type="entry name" value="SARCOSINE DEHYDROGENASE-RELATED"/>
    <property type="match status" value="1"/>
</dbReference>
<protein>
    <submittedName>
        <fullName evidence="3">FAD dependent oxidoreductase-domain-containing protein</fullName>
    </submittedName>
</protein>
<dbReference type="Proteomes" id="UP001390339">
    <property type="component" value="Unassembled WGS sequence"/>
</dbReference>
<comment type="caution">
    <text evidence="3">The sequence shown here is derived from an EMBL/GenBank/DDBJ whole genome shotgun (WGS) entry which is preliminary data.</text>
</comment>
<dbReference type="Pfam" id="PF01266">
    <property type="entry name" value="DAO"/>
    <property type="match status" value="1"/>
</dbReference>
<gene>
    <name evidence="3" type="ORF">PGQ11_007654</name>
</gene>
<dbReference type="Gene3D" id="3.30.9.10">
    <property type="entry name" value="D-Amino Acid Oxidase, subunit A, domain 2"/>
    <property type="match status" value="1"/>
</dbReference>